<comment type="similarity">
    <text evidence="1 6">Belongs to the ATG12 family.</text>
</comment>
<feature type="non-terminal residue" evidence="7">
    <location>
        <position position="92"/>
    </location>
</feature>
<accession>A0A0D0B8X5</accession>
<gene>
    <name evidence="7" type="ORF">GYMLUDRAFT_182511</name>
</gene>
<dbReference type="PANTHER" id="PTHR13385:SF0">
    <property type="entry name" value="UBIQUITIN-LIKE PROTEIN ATG12"/>
    <property type="match status" value="1"/>
</dbReference>
<dbReference type="InterPro" id="IPR029071">
    <property type="entry name" value="Ubiquitin-like_domsf"/>
</dbReference>
<keyword evidence="5 6" id="KW-0072">Autophagy</keyword>
<name>A0A0D0B8X5_9AGAR</name>
<keyword evidence="4 6" id="KW-0833">Ubl conjugation pathway</keyword>
<dbReference type="OrthoDB" id="10003551at2759"/>
<dbReference type="GO" id="GO:0000421">
    <property type="term" value="C:autophagosome membrane"/>
    <property type="evidence" value="ECO:0007669"/>
    <property type="project" value="TreeGrafter"/>
</dbReference>
<dbReference type="GO" id="GO:0000045">
    <property type="term" value="P:autophagosome assembly"/>
    <property type="evidence" value="ECO:0007669"/>
    <property type="project" value="InterPro"/>
</dbReference>
<evidence type="ECO:0000256" key="4">
    <source>
        <dbReference type="ARBA" id="ARBA00022786"/>
    </source>
</evidence>
<evidence type="ECO:0000256" key="1">
    <source>
        <dbReference type="ARBA" id="ARBA00007778"/>
    </source>
</evidence>
<evidence type="ECO:0000256" key="2">
    <source>
        <dbReference type="ARBA" id="ARBA00015875"/>
    </source>
</evidence>
<dbReference type="Pfam" id="PF04110">
    <property type="entry name" value="APG12"/>
    <property type="match status" value="1"/>
</dbReference>
<evidence type="ECO:0000256" key="5">
    <source>
        <dbReference type="ARBA" id="ARBA00023006"/>
    </source>
</evidence>
<dbReference type="GO" id="GO:0034045">
    <property type="term" value="C:phagophore assembly site membrane"/>
    <property type="evidence" value="ECO:0007669"/>
    <property type="project" value="UniProtKB-SubCell"/>
</dbReference>
<sequence length="92" mass="10493">VIVRFKAIGNAPIMKQNFFKITSSNRFQAVIQILRKELGYKGLEPLMTHFFQHTFINLAFLPAPNGSVPIYSRSVELSGDPECYLLSLPFQF</sequence>
<dbReference type="GO" id="GO:0034274">
    <property type="term" value="C:Atg12-Atg5-Atg16 complex"/>
    <property type="evidence" value="ECO:0007669"/>
    <property type="project" value="TreeGrafter"/>
</dbReference>
<dbReference type="InterPro" id="IPR007242">
    <property type="entry name" value="Atg12"/>
</dbReference>
<protein>
    <recommendedName>
        <fullName evidence="2 6">Ubiquitin-like protein ATG12</fullName>
    </recommendedName>
</protein>
<evidence type="ECO:0000313" key="8">
    <source>
        <dbReference type="Proteomes" id="UP000053593"/>
    </source>
</evidence>
<dbReference type="SUPFAM" id="SSF54236">
    <property type="entry name" value="Ubiquitin-like"/>
    <property type="match status" value="1"/>
</dbReference>
<reference evidence="7 8" key="1">
    <citation type="submission" date="2014-04" db="EMBL/GenBank/DDBJ databases">
        <title>Evolutionary Origins and Diversification of the Mycorrhizal Mutualists.</title>
        <authorList>
            <consortium name="DOE Joint Genome Institute"/>
            <consortium name="Mycorrhizal Genomics Consortium"/>
            <person name="Kohler A."/>
            <person name="Kuo A."/>
            <person name="Nagy L.G."/>
            <person name="Floudas D."/>
            <person name="Copeland A."/>
            <person name="Barry K.W."/>
            <person name="Cichocki N."/>
            <person name="Veneault-Fourrey C."/>
            <person name="LaButti K."/>
            <person name="Lindquist E.A."/>
            <person name="Lipzen A."/>
            <person name="Lundell T."/>
            <person name="Morin E."/>
            <person name="Murat C."/>
            <person name="Riley R."/>
            <person name="Ohm R."/>
            <person name="Sun H."/>
            <person name="Tunlid A."/>
            <person name="Henrissat B."/>
            <person name="Grigoriev I.V."/>
            <person name="Hibbett D.S."/>
            <person name="Martin F."/>
        </authorList>
    </citation>
    <scope>NUCLEOTIDE SEQUENCE [LARGE SCALE GENOMIC DNA]</scope>
    <source>
        <strain evidence="7 8">FD-317 M1</strain>
    </source>
</reference>
<dbReference type="GO" id="GO:0061723">
    <property type="term" value="P:glycophagy"/>
    <property type="evidence" value="ECO:0007669"/>
    <property type="project" value="TreeGrafter"/>
</dbReference>
<dbReference type="GO" id="GO:0000422">
    <property type="term" value="P:autophagy of mitochondrion"/>
    <property type="evidence" value="ECO:0007669"/>
    <property type="project" value="TreeGrafter"/>
</dbReference>
<keyword evidence="6" id="KW-0653">Protein transport</keyword>
<keyword evidence="6" id="KW-0472">Membrane</keyword>
<dbReference type="GO" id="GO:0015031">
    <property type="term" value="P:protein transport"/>
    <property type="evidence" value="ECO:0007669"/>
    <property type="project" value="UniProtKB-KW"/>
</dbReference>
<evidence type="ECO:0000256" key="3">
    <source>
        <dbReference type="ARBA" id="ARBA00022499"/>
    </source>
</evidence>
<dbReference type="PANTHER" id="PTHR13385">
    <property type="entry name" value="AUTOPHAGY PROTEIN 12"/>
    <property type="match status" value="1"/>
</dbReference>
<comment type="function">
    <text evidence="6">Ubiquitin-like protein involved in cytoplasm to vacuole transport (Cvt), autophagy vesicles formation, mitophagy, and nucleophagy.</text>
</comment>
<keyword evidence="3 6" id="KW-1017">Isopeptide bond</keyword>
<dbReference type="HOGENOM" id="CLU_106795_3_1_1"/>
<dbReference type="Proteomes" id="UP000053593">
    <property type="component" value="Unassembled WGS sequence"/>
</dbReference>
<evidence type="ECO:0000313" key="7">
    <source>
        <dbReference type="EMBL" id="KIK50621.1"/>
    </source>
</evidence>
<dbReference type="Gene3D" id="3.10.20.90">
    <property type="entry name" value="Phosphatidylinositol 3-kinase Catalytic Subunit, Chain A, domain 1"/>
    <property type="match status" value="1"/>
</dbReference>
<comment type="subcellular location">
    <subcellularLocation>
        <location evidence="6">Preautophagosomal structure membrane</location>
        <topology evidence="6">Peripheral membrane protein</topology>
    </subcellularLocation>
</comment>
<keyword evidence="8" id="KW-1185">Reference proteome</keyword>
<proteinExistence type="inferred from homology"/>
<keyword evidence="6" id="KW-0813">Transport</keyword>
<dbReference type="AlphaFoldDB" id="A0A0D0B8X5"/>
<dbReference type="GO" id="GO:0097352">
    <property type="term" value="P:autophagosome maturation"/>
    <property type="evidence" value="ECO:0007669"/>
    <property type="project" value="TreeGrafter"/>
</dbReference>
<organism evidence="7 8">
    <name type="scientific">Collybiopsis luxurians FD-317 M1</name>
    <dbReference type="NCBI Taxonomy" id="944289"/>
    <lineage>
        <taxon>Eukaryota</taxon>
        <taxon>Fungi</taxon>
        <taxon>Dikarya</taxon>
        <taxon>Basidiomycota</taxon>
        <taxon>Agaricomycotina</taxon>
        <taxon>Agaricomycetes</taxon>
        <taxon>Agaricomycetidae</taxon>
        <taxon>Agaricales</taxon>
        <taxon>Marasmiineae</taxon>
        <taxon>Omphalotaceae</taxon>
        <taxon>Collybiopsis</taxon>
        <taxon>Collybiopsis luxurians</taxon>
    </lineage>
</organism>
<dbReference type="EMBL" id="KN834893">
    <property type="protein sequence ID" value="KIK50621.1"/>
    <property type="molecule type" value="Genomic_DNA"/>
</dbReference>
<dbReference type="GO" id="GO:0019776">
    <property type="term" value="F:Atg8-family ligase activity"/>
    <property type="evidence" value="ECO:0007669"/>
    <property type="project" value="TreeGrafter"/>
</dbReference>
<dbReference type="GO" id="GO:0034727">
    <property type="term" value="P:piecemeal microautophagy of the nucleus"/>
    <property type="evidence" value="ECO:0007669"/>
    <property type="project" value="TreeGrafter"/>
</dbReference>
<evidence type="ECO:0000256" key="6">
    <source>
        <dbReference type="RuleBase" id="RU361201"/>
    </source>
</evidence>
<comment type="subunit">
    <text evidence="6">Forms a conjugate with ATG5.</text>
</comment>